<evidence type="ECO:0000256" key="5">
    <source>
        <dbReference type="ARBA" id="ARBA00022777"/>
    </source>
</evidence>
<gene>
    <name evidence="11" type="ORF">XAT740_LOCUS57318</name>
</gene>
<dbReference type="GO" id="GO:0005524">
    <property type="term" value="F:ATP binding"/>
    <property type="evidence" value="ECO:0007669"/>
    <property type="project" value="UniProtKB-KW"/>
</dbReference>
<feature type="region of interest" description="Disordered" evidence="9">
    <location>
        <begin position="268"/>
        <end position="299"/>
    </location>
</feature>
<dbReference type="SUPFAM" id="SSF56112">
    <property type="entry name" value="Protein kinase-like (PK-like)"/>
    <property type="match status" value="1"/>
</dbReference>
<accession>A0A816FME9</accession>
<keyword evidence="6" id="KW-0067">ATP-binding</keyword>
<keyword evidence="3" id="KW-0808">Transferase</keyword>
<feature type="compositionally biased region" description="Basic and acidic residues" evidence="9">
    <location>
        <begin position="290"/>
        <end position="299"/>
    </location>
</feature>
<comment type="caution">
    <text evidence="11">The sequence shown here is derived from an EMBL/GenBank/DDBJ whole genome shotgun (WGS) entry which is preliminary data.</text>
</comment>
<feature type="domain" description="Protein kinase" evidence="10">
    <location>
        <begin position="1"/>
        <end position="137"/>
    </location>
</feature>
<comment type="catalytic activity">
    <reaction evidence="7">
        <text>L-threonyl-[protein] + ATP = O-phospho-L-threonyl-[protein] + ADP + H(+)</text>
        <dbReference type="Rhea" id="RHEA:46608"/>
        <dbReference type="Rhea" id="RHEA-COMP:11060"/>
        <dbReference type="Rhea" id="RHEA-COMP:11605"/>
        <dbReference type="ChEBI" id="CHEBI:15378"/>
        <dbReference type="ChEBI" id="CHEBI:30013"/>
        <dbReference type="ChEBI" id="CHEBI:30616"/>
        <dbReference type="ChEBI" id="CHEBI:61977"/>
        <dbReference type="ChEBI" id="CHEBI:456216"/>
        <dbReference type="EC" id="2.7.11.1"/>
    </reaction>
</comment>
<evidence type="ECO:0000259" key="10">
    <source>
        <dbReference type="PROSITE" id="PS50011"/>
    </source>
</evidence>
<evidence type="ECO:0000256" key="7">
    <source>
        <dbReference type="ARBA" id="ARBA00047899"/>
    </source>
</evidence>
<dbReference type="InterPro" id="IPR011009">
    <property type="entry name" value="Kinase-like_dom_sf"/>
</dbReference>
<dbReference type="InterPro" id="IPR000719">
    <property type="entry name" value="Prot_kinase_dom"/>
</dbReference>
<dbReference type="PANTHER" id="PTHR48012">
    <property type="entry name" value="STERILE20-LIKE KINASE, ISOFORM B-RELATED"/>
    <property type="match status" value="1"/>
</dbReference>
<dbReference type="Proteomes" id="UP000663828">
    <property type="component" value="Unassembled WGS sequence"/>
</dbReference>
<evidence type="ECO:0000256" key="1">
    <source>
        <dbReference type="ARBA" id="ARBA00008874"/>
    </source>
</evidence>
<name>A0A816FME9_ADIRI</name>
<evidence type="ECO:0000313" key="11">
    <source>
        <dbReference type="EMBL" id="CAF1663415.1"/>
    </source>
</evidence>
<dbReference type="Pfam" id="PF00069">
    <property type="entry name" value="Pkinase"/>
    <property type="match status" value="1"/>
</dbReference>
<keyword evidence="12" id="KW-1185">Reference proteome</keyword>
<evidence type="ECO:0000313" key="12">
    <source>
        <dbReference type="Proteomes" id="UP000663828"/>
    </source>
</evidence>
<feature type="compositionally biased region" description="Basic and acidic residues" evidence="9">
    <location>
        <begin position="161"/>
        <end position="181"/>
    </location>
</feature>
<evidence type="ECO:0000256" key="4">
    <source>
        <dbReference type="ARBA" id="ARBA00022741"/>
    </source>
</evidence>
<feature type="non-terminal residue" evidence="11">
    <location>
        <position position="299"/>
    </location>
</feature>
<keyword evidence="4" id="KW-0547">Nucleotide-binding</keyword>
<comment type="catalytic activity">
    <reaction evidence="8">
        <text>L-seryl-[protein] + ATP = O-phospho-L-seryl-[protein] + ADP + H(+)</text>
        <dbReference type="Rhea" id="RHEA:17989"/>
        <dbReference type="Rhea" id="RHEA-COMP:9863"/>
        <dbReference type="Rhea" id="RHEA-COMP:11604"/>
        <dbReference type="ChEBI" id="CHEBI:15378"/>
        <dbReference type="ChEBI" id="CHEBI:29999"/>
        <dbReference type="ChEBI" id="CHEBI:30616"/>
        <dbReference type="ChEBI" id="CHEBI:83421"/>
        <dbReference type="ChEBI" id="CHEBI:456216"/>
        <dbReference type="EC" id="2.7.11.1"/>
    </reaction>
</comment>
<dbReference type="GO" id="GO:0005737">
    <property type="term" value="C:cytoplasm"/>
    <property type="evidence" value="ECO:0007669"/>
    <property type="project" value="TreeGrafter"/>
</dbReference>
<evidence type="ECO:0000256" key="6">
    <source>
        <dbReference type="ARBA" id="ARBA00022840"/>
    </source>
</evidence>
<feature type="region of interest" description="Disordered" evidence="9">
    <location>
        <begin position="158"/>
        <end position="200"/>
    </location>
</feature>
<protein>
    <recommendedName>
        <fullName evidence="10">Protein kinase domain-containing protein</fullName>
    </recommendedName>
</protein>
<sequence>EKKIHRDIKAANVLLSEHGDVKLADFGVAKQLTESMNKGSTFVGTPFWMSPEVILQHKYDYSADIWSLGITAIELVKGEPPYADLHPMRVLFQIPKTPPPQLAENHSKSFREFVEACLQKNPEHRPTASQLRRMKFVSTTKPTKYLVELISRFQHWKKTHEHGGRSDGESSSDDDKSKEEAEPWVPTVKLPSNPNLEQNQFNPSLESILNDLSIRYNLSPSGNHSTRDSQNGVDLFQKLRQLFEDTQIRYPEFGQDFVRTMREHLLKAITNPPSPHPSSESKPKSNKIQLKPDTDKLRI</sequence>
<dbReference type="PANTHER" id="PTHR48012:SF10">
    <property type="entry name" value="FI20177P1"/>
    <property type="match status" value="1"/>
</dbReference>
<dbReference type="SMART" id="SM00220">
    <property type="entry name" value="S_TKc"/>
    <property type="match status" value="1"/>
</dbReference>
<feature type="compositionally biased region" description="Polar residues" evidence="9">
    <location>
        <begin position="190"/>
        <end position="200"/>
    </location>
</feature>
<proteinExistence type="inferred from homology"/>
<organism evidence="11 12">
    <name type="scientific">Adineta ricciae</name>
    <name type="common">Rotifer</name>
    <dbReference type="NCBI Taxonomy" id="249248"/>
    <lineage>
        <taxon>Eukaryota</taxon>
        <taxon>Metazoa</taxon>
        <taxon>Spiralia</taxon>
        <taxon>Gnathifera</taxon>
        <taxon>Rotifera</taxon>
        <taxon>Eurotatoria</taxon>
        <taxon>Bdelloidea</taxon>
        <taxon>Adinetida</taxon>
        <taxon>Adinetidae</taxon>
        <taxon>Adineta</taxon>
    </lineage>
</organism>
<dbReference type="PROSITE" id="PS50011">
    <property type="entry name" value="PROTEIN_KINASE_DOM"/>
    <property type="match status" value="1"/>
</dbReference>
<evidence type="ECO:0000256" key="2">
    <source>
        <dbReference type="ARBA" id="ARBA00022527"/>
    </source>
</evidence>
<keyword evidence="5" id="KW-0418">Kinase</keyword>
<dbReference type="EMBL" id="CAJNOR010011739">
    <property type="protein sequence ID" value="CAF1663415.1"/>
    <property type="molecule type" value="Genomic_DNA"/>
</dbReference>
<evidence type="ECO:0000256" key="3">
    <source>
        <dbReference type="ARBA" id="ARBA00022679"/>
    </source>
</evidence>
<dbReference type="Gene3D" id="1.10.510.10">
    <property type="entry name" value="Transferase(Phosphotransferase) domain 1"/>
    <property type="match status" value="1"/>
</dbReference>
<keyword evidence="2" id="KW-0723">Serine/threonine-protein kinase</keyword>
<reference evidence="11" key="1">
    <citation type="submission" date="2021-02" db="EMBL/GenBank/DDBJ databases">
        <authorList>
            <person name="Nowell W R."/>
        </authorList>
    </citation>
    <scope>NUCLEOTIDE SEQUENCE</scope>
</reference>
<comment type="similarity">
    <text evidence="1">Belongs to the protein kinase superfamily. STE Ser/Thr protein kinase family. STE20 subfamily.</text>
</comment>
<evidence type="ECO:0000256" key="9">
    <source>
        <dbReference type="SAM" id="MobiDB-lite"/>
    </source>
</evidence>
<dbReference type="AlphaFoldDB" id="A0A816FME9"/>
<dbReference type="GO" id="GO:0004674">
    <property type="term" value="F:protein serine/threonine kinase activity"/>
    <property type="evidence" value="ECO:0007669"/>
    <property type="project" value="UniProtKB-KW"/>
</dbReference>
<evidence type="ECO:0000256" key="8">
    <source>
        <dbReference type="ARBA" id="ARBA00048679"/>
    </source>
</evidence>
<dbReference type="InterPro" id="IPR050629">
    <property type="entry name" value="STE20/SPS1-PAK"/>
</dbReference>